<organism evidence="5">
    <name type="scientific">Aureococcus anophagefferens</name>
    <name type="common">Harmful bloom alga</name>
    <dbReference type="NCBI Taxonomy" id="44056"/>
    <lineage>
        <taxon>Eukaryota</taxon>
        <taxon>Sar</taxon>
        <taxon>Stramenopiles</taxon>
        <taxon>Ochrophyta</taxon>
        <taxon>Pelagophyceae</taxon>
        <taxon>Pelagomonadales</taxon>
        <taxon>Pelagomonadaceae</taxon>
        <taxon>Aureococcus</taxon>
    </lineage>
</organism>
<evidence type="ECO:0000256" key="1">
    <source>
        <dbReference type="SAM" id="Coils"/>
    </source>
</evidence>
<keyword evidence="3" id="KW-0732">Signal</keyword>
<keyword evidence="5" id="KW-1185">Reference proteome</keyword>
<keyword evidence="1" id="KW-0175">Coiled coil</keyword>
<dbReference type="KEGG" id="aaf:AURANDRAFT_68338"/>
<proteinExistence type="predicted"/>
<feature type="chain" id="PRO_5003263164" evidence="3">
    <location>
        <begin position="24"/>
        <end position="351"/>
    </location>
</feature>
<sequence>MRLGAGPTLLLTAVLCLAAPAQSAVLNATALVSCDSAACANASWPNASLPAECDACGASATKRSQPDWPSFVLFMLLLLASPFLVRLAFRYAVRAFCHVHDVPRRHPFWVEVEPEADDEAPPSPSKSVKVAPLYEETPVLRFEPATTPRDLPAPTAAWSPSTTKTPRDRPAPAAEPEPATTTTRDRPAPAAEPEPATTTTRDRPAPAAEPEPATTSTARQQDLAKKYAKKMIKQRYEKKFAELRRKQAAVEERLRRERASRDKCSQALDTVNDIAQEAKSGAVAPGRVSMLEMLGIGEGEAKEAADAAGGDAQKAELSLLAGLFKPKPRAEPKSPEAEAPRSRTPKDRYRA</sequence>
<evidence type="ECO:0000256" key="2">
    <source>
        <dbReference type="SAM" id="MobiDB-lite"/>
    </source>
</evidence>
<dbReference type="PROSITE" id="PS51257">
    <property type="entry name" value="PROKAR_LIPOPROTEIN"/>
    <property type="match status" value="1"/>
</dbReference>
<dbReference type="InParanoid" id="F0YPA2"/>
<feature type="region of interest" description="Disordered" evidence="2">
    <location>
        <begin position="139"/>
        <end position="225"/>
    </location>
</feature>
<dbReference type="GeneID" id="20226742"/>
<evidence type="ECO:0000313" key="5">
    <source>
        <dbReference type="Proteomes" id="UP000002729"/>
    </source>
</evidence>
<protein>
    <submittedName>
        <fullName evidence="4">Uncharacterized protein</fullName>
    </submittedName>
</protein>
<feature type="coiled-coil region" evidence="1">
    <location>
        <begin position="233"/>
        <end position="260"/>
    </location>
</feature>
<evidence type="ECO:0000313" key="4">
    <source>
        <dbReference type="EMBL" id="EGB03054.1"/>
    </source>
</evidence>
<dbReference type="AlphaFoldDB" id="F0YPA2"/>
<dbReference type="EMBL" id="GL833208">
    <property type="protein sequence ID" value="EGB03054.1"/>
    <property type="molecule type" value="Genomic_DNA"/>
</dbReference>
<feature type="signal peptide" evidence="3">
    <location>
        <begin position="1"/>
        <end position="23"/>
    </location>
</feature>
<reference evidence="4 5" key="1">
    <citation type="journal article" date="2011" name="Proc. Natl. Acad. Sci. U.S.A.">
        <title>Niche of harmful alga Aureococcus anophagefferens revealed through ecogenomics.</title>
        <authorList>
            <person name="Gobler C.J."/>
            <person name="Berry D.L."/>
            <person name="Dyhrman S.T."/>
            <person name="Wilhelm S.W."/>
            <person name="Salamov A."/>
            <person name="Lobanov A.V."/>
            <person name="Zhang Y."/>
            <person name="Collier J.L."/>
            <person name="Wurch L.L."/>
            <person name="Kustka A.B."/>
            <person name="Dill B.D."/>
            <person name="Shah M."/>
            <person name="VerBerkmoes N.C."/>
            <person name="Kuo A."/>
            <person name="Terry A."/>
            <person name="Pangilinan J."/>
            <person name="Lindquist E.A."/>
            <person name="Lucas S."/>
            <person name="Paulsen I.T."/>
            <person name="Hattenrath-Lehmann T.K."/>
            <person name="Talmage S.C."/>
            <person name="Walker E.A."/>
            <person name="Koch F."/>
            <person name="Burson A.M."/>
            <person name="Marcoval M.A."/>
            <person name="Tang Y.Z."/>
            <person name="Lecleir G.R."/>
            <person name="Coyne K.J."/>
            <person name="Berg G.M."/>
            <person name="Bertrand E.M."/>
            <person name="Saito M.A."/>
            <person name="Gladyshev V.N."/>
            <person name="Grigoriev I.V."/>
        </authorList>
    </citation>
    <scope>NUCLEOTIDE SEQUENCE [LARGE SCALE GENOMIC DNA]</scope>
    <source>
        <strain evidence="5">CCMP 1984</strain>
    </source>
</reference>
<evidence type="ECO:0000256" key="3">
    <source>
        <dbReference type="SAM" id="SignalP"/>
    </source>
</evidence>
<gene>
    <name evidence="4" type="ORF">AURANDRAFT_68338</name>
</gene>
<feature type="compositionally biased region" description="Low complexity" evidence="2">
    <location>
        <begin position="171"/>
        <end position="219"/>
    </location>
</feature>
<feature type="region of interest" description="Disordered" evidence="2">
    <location>
        <begin position="319"/>
        <end position="351"/>
    </location>
</feature>
<feature type="compositionally biased region" description="Basic and acidic residues" evidence="2">
    <location>
        <begin position="328"/>
        <end position="351"/>
    </location>
</feature>
<dbReference type="Proteomes" id="UP000002729">
    <property type="component" value="Unassembled WGS sequence"/>
</dbReference>
<dbReference type="RefSeq" id="XP_009042243.1">
    <property type="nucleotide sequence ID" value="XM_009043995.1"/>
</dbReference>
<name>F0YPA2_AURAN</name>
<accession>F0YPA2</accession>